<gene>
    <name evidence="1" type="ORF">C1H46_030574</name>
</gene>
<name>A0A540LBL6_MALBA</name>
<dbReference type="EMBL" id="VIEB01000662">
    <property type="protein sequence ID" value="TQD83874.1"/>
    <property type="molecule type" value="Genomic_DNA"/>
</dbReference>
<dbReference type="AlphaFoldDB" id="A0A540LBL6"/>
<evidence type="ECO:0000313" key="1">
    <source>
        <dbReference type="EMBL" id="TQD83874.1"/>
    </source>
</evidence>
<sequence length="91" mass="10105">MISFRKCSFSIILKGCDDDAVEDCAEIRKTKKKAWASGLALGYFYMVSTCRARSFWGIYRFHLIFSTSDPLFLTNLSADVSTTSAACPSSP</sequence>
<dbReference type="Proteomes" id="UP000315295">
    <property type="component" value="Unassembled WGS sequence"/>
</dbReference>
<keyword evidence="2" id="KW-1185">Reference proteome</keyword>
<comment type="caution">
    <text evidence="1">The sequence shown here is derived from an EMBL/GenBank/DDBJ whole genome shotgun (WGS) entry which is preliminary data.</text>
</comment>
<organism evidence="1 2">
    <name type="scientific">Malus baccata</name>
    <name type="common">Siberian crab apple</name>
    <name type="synonym">Pyrus baccata</name>
    <dbReference type="NCBI Taxonomy" id="106549"/>
    <lineage>
        <taxon>Eukaryota</taxon>
        <taxon>Viridiplantae</taxon>
        <taxon>Streptophyta</taxon>
        <taxon>Embryophyta</taxon>
        <taxon>Tracheophyta</taxon>
        <taxon>Spermatophyta</taxon>
        <taxon>Magnoliopsida</taxon>
        <taxon>eudicotyledons</taxon>
        <taxon>Gunneridae</taxon>
        <taxon>Pentapetalae</taxon>
        <taxon>rosids</taxon>
        <taxon>fabids</taxon>
        <taxon>Rosales</taxon>
        <taxon>Rosaceae</taxon>
        <taxon>Amygdaloideae</taxon>
        <taxon>Maleae</taxon>
        <taxon>Malus</taxon>
    </lineage>
</organism>
<proteinExistence type="predicted"/>
<reference evidence="1 2" key="1">
    <citation type="journal article" date="2019" name="G3 (Bethesda)">
        <title>Sequencing of a Wild Apple (Malus baccata) Genome Unravels the Differences Between Cultivated and Wild Apple Species Regarding Disease Resistance and Cold Tolerance.</title>
        <authorList>
            <person name="Chen X."/>
        </authorList>
    </citation>
    <scope>NUCLEOTIDE SEQUENCE [LARGE SCALE GENOMIC DNA]</scope>
    <source>
        <strain evidence="2">cv. Shandingzi</strain>
        <tissue evidence="1">Leaves</tissue>
    </source>
</reference>
<protein>
    <submittedName>
        <fullName evidence="1">Uncharacterized protein</fullName>
    </submittedName>
</protein>
<accession>A0A540LBL6</accession>
<evidence type="ECO:0000313" key="2">
    <source>
        <dbReference type="Proteomes" id="UP000315295"/>
    </source>
</evidence>